<evidence type="ECO:0008006" key="3">
    <source>
        <dbReference type="Google" id="ProtNLM"/>
    </source>
</evidence>
<evidence type="ECO:0000313" key="1">
    <source>
        <dbReference type="EMBL" id="QPH90173.1"/>
    </source>
</evidence>
<evidence type="ECO:0000313" key="2">
    <source>
        <dbReference type="Proteomes" id="UP000594508"/>
    </source>
</evidence>
<protein>
    <recommendedName>
        <fullName evidence="3">DUF1937 domain-containing protein</fullName>
    </recommendedName>
</protein>
<gene>
    <name evidence="1" type="ORF">CVT00_01110</name>
</gene>
<dbReference type="Gene3D" id="3.40.50.10400">
    <property type="entry name" value="Hypothetical protein PA1492"/>
    <property type="match status" value="1"/>
</dbReference>
<dbReference type="RefSeq" id="WP_107915618.1">
    <property type="nucleotide sequence ID" value="NZ_CP060707.1"/>
</dbReference>
<accession>A0A7S9WR44</accession>
<dbReference type="Proteomes" id="UP000594508">
    <property type="component" value="Chromosome"/>
</dbReference>
<name>A0A7S9WR44_9BACT</name>
<proteinExistence type="predicted"/>
<dbReference type="EMBL" id="CP060707">
    <property type="protein sequence ID" value="QPH90173.1"/>
    <property type="molecule type" value="Genomic_DNA"/>
</dbReference>
<reference evidence="1 2" key="1">
    <citation type="journal article" date="2018" name="Emerg. Microbes Infect.">
        <title>Genomic analysis of oral Campylobacter concisus strains identified a potential bacterial molecular marker associated with active Crohn's disease.</title>
        <authorList>
            <person name="Liu F."/>
            <person name="Ma R."/>
            <person name="Tay C.Y.A."/>
            <person name="Octavia S."/>
            <person name="Lan R."/>
            <person name="Chung H.K.L."/>
            <person name="Riordan S.M."/>
            <person name="Grimm M.C."/>
            <person name="Leong R.W."/>
            <person name="Tanaka M.M."/>
            <person name="Connor S."/>
            <person name="Zhang L."/>
        </authorList>
    </citation>
    <scope>NUCLEOTIDE SEQUENCE [LARGE SCALE GENOMIC DNA]</scope>
    <source>
        <strain evidence="1 2">P1CDO2</strain>
    </source>
</reference>
<dbReference type="AlphaFoldDB" id="A0A7S9WR44"/>
<organism evidence="1 2">
    <name type="scientific">Campylobacter concisus</name>
    <dbReference type="NCBI Taxonomy" id="199"/>
    <lineage>
        <taxon>Bacteria</taxon>
        <taxon>Pseudomonadati</taxon>
        <taxon>Campylobacterota</taxon>
        <taxon>Epsilonproteobacteria</taxon>
        <taxon>Campylobacterales</taxon>
        <taxon>Campylobacteraceae</taxon>
        <taxon>Campylobacter</taxon>
    </lineage>
</organism>
<sequence>MYKTQKAAFAFSKDELRNLVEGYPSIRHLREAYAMKAEKTLRVYVASPYDTVLNAGFSVGDAFYLAGKAQDRAKHIFSSKFNFFMPVLEFGELNISRDEAMKKCFGELKKCDFLFIADVLYNDKSKGIKEEYEFAKANHICVVFENLQIKERFLKGE</sequence>